<evidence type="ECO:0000313" key="12">
    <source>
        <dbReference type="EMBL" id="PZP33891.1"/>
    </source>
</evidence>
<dbReference type="InterPro" id="IPR036890">
    <property type="entry name" value="HATPase_C_sf"/>
</dbReference>
<evidence type="ECO:0000256" key="4">
    <source>
        <dbReference type="ARBA" id="ARBA00022553"/>
    </source>
</evidence>
<dbReference type="FunFam" id="1.10.287.130:FF:000001">
    <property type="entry name" value="Two-component sensor histidine kinase"/>
    <property type="match status" value="1"/>
</dbReference>
<evidence type="ECO:0000259" key="9">
    <source>
        <dbReference type="PROSITE" id="PS50109"/>
    </source>
</evidence>
<dbReference type="InterPro" id="IPR003594">
    <property type="entry name" value="HATPase_dom"/>
</dbReference>
<dbReference type="CDD" id="cd00082">
    <property type="entry name" value="HisKA"/>
    <property type="match status" value="1"/>
</dbReference>
<evidence type="ECO:0000256" key="1">
    <source>
        <dbReference type="ARBA" id="ARBA00000085"/>
    </source>
</evidence>
<evidence type="ECO:0000313" key="13">
    <source>
        <dbReference type="Proteomes" id="UP000249633"/>
    </source>
</evidence>
<dbReference type="GO" id="GO:0005886">
    <property type="term" value="C:plasma membrane"/>
    <property type="evidence" value="ECO:0007669"/>
    <property type="project" value="UniProtKB-SubCell"/>
</dbReference>
<dbReference type="SUPFAM" id="SSF55874">
    <property type="entry name" value="ATPase domain of HSP90 chaperone/DNA topoisomerase II/histidine kinase"/>
    <property type="match status" value="1"/>
</dbReference>
<accession>A0A2W5DQ09</accession>
<dbReference type="EMBL" id="QFOD01000005">
    <property type="protein sequence ID" value="PZP33891.1"/>
    <property type="molecule type" value="Genomic_DNA"/>
</dbReference>
<dbReference type="PROSITE" id="PS50109">
    <property type="entry name" value="HIS_KIN"/>
    <property type="match status" value="1"/>
</dbReference>
<dbReference type="CDD" id="cd18774">
    <property type="entry name" value="PDC2_HK_sensor"/>
    <property type="match status" value="1"/>
</dbReference>
<dbReference type="InterPro" id="IPR013656">
    <property type="entry name" value="PAS_4"/>
</dbReference>
<dbReference type="InterPro" id="IPR001610">
    <property type="entry name" value="PAC"/>
</dbReference>
<sequence length="834" mass="89834">MSSRPRWRTSTATAAAGILLALLVLLGSAYSLMRDREELQGESSERLALLARVLEDHAARSIDSSQIALNGLADIAARGMPPEVLQTLLSQTQTSLPFLRGIALLDAGGQVIAAADPADRGVRIDPQALGPWPATGSDALGRFVPTRSLVGLRRDATPAPAPRGVGFIPLLRTLRLPGGHSALLVALLNPDALANFQQVTLNDDVSAAALLSLNGQVLASTDRSELLPGERASALTGAGAPLTRVQEGSEHGPWSGLGLRAEPQLGAFRALRARPLVVVVEMPQAELTRQWLGDVRSIGLPSLGVAGALLALSLVGARALRLRERSQRALAQAQQRIVDRERELSAIFGSVQDLLFRVDAGGQVIFINERYSQLSGQSVGRAVGRPLHEVFGESAAVSALFHPAPTSESEPPRRTRADWISADGKPHSFEVTLVPLRRQAAALEWVGSATDISGLMRAQAELNAQLGLARSLLGSSPLPMSVLDRNNRYLDVNRAWEQFTGRKRSEVLGRRAASYLPAEEAAVHDAQDAELLARGGETRYEAVWHGPDGRQRDLYISKSTFADSSGQPMGIVVSFMDISEFREAERATRAARDAALETSRAKSEFIANVSHELRTPLQSILGFSEIGQVRMRAQPRVAEMFSDIHRSGMRMLSLVNDLLDLSKIEHAQEPLRPERQDLRPLLRDVEGELQPLLDARRLRLDNRVGQEQLVVMVDAARMQQVLRNVLANAIKFAPEGSAIEVDASIDEQGQVLLDVSDRGPGIPEAELESVFEAFVQSSATKDGSGGTGLGLAICRRIMKAHGGHIWASNRAGGGSVLHIRLPAARFGDTAPSTL</sequence>
<dbReference type="PANTHER" id="PTHR43711:SF1">
    <property type="entry name" value="HISTIDINE KINASE 1"/>
    <property type="match status" value="1"/>
</dbReference>
<dbReference type="AlphaFoldDB" id="A0A2W5DQ09"/>
<dbReference type="PRINTS" id="PR00344">
    <property type="entry name" value="BCTRLSENSOR"/>
</dbReference>
<evidence type="ECO:0000256" key="3">
    <source>
        <dbReference type="ARBA" id="ARBA00012438"/>
    </source>
</evidence>
<dbReference type="InterPro" id="IPR003661">
    <property type="entry name" value="HisK_dim/P_dom"/>
</dbReference>
<dbReference type="CDD" id="cd00130">
    <property type="entry name" value="PAS"/>
    <property type="match status" value="2"/>
</dbReference>
<dbReference type="SMART" id="SM00387">
    <property type="entry name" value="HATPase_c"/>
    <property type="match status" value="1"/>
</dbReference>
<dbReference type="Pfam" id="PF02518">
    <property type="entry name" value="HATPase_c"/>
    <property type="match status" value="1"/>
</dbReference>
<dbReference type="InterPro" id="IPR036097">
    <property type="entry name" value="HisK_dim/P_sf"/>
</dbReference>
<proteinExistence type="predicted"/>
<feature type="domain" description="PAC" evidence="11">
    <location>
        <begin position="534"/>
        <end position="590"/>
    </location>
</feature>
<dbReference type="InterPro" id="IPR000700">
    <property type="entry name" value="PAS-assoc_C"/>
</dbReference>
<gene>
    <name evidence="12" type="ORF">DI603_07365</name>
</gene>
<feature type="domain" description="PAS" evidence="10">
    <location>
        <begin position="470"/>
        <end position="510"/>
    </location>
</feature>
<keyword evidence="6 12" id="KW-0418">Kinase</keyword>
<evidence type="ECO:0000256" key="5">
    <source>
        <dbReference type="ARBA" id="ARBA00022679"/>
    </source>
</evidence>
<dbReference type="Pfam" id="PF08448">
    <property type="entry name" value="PAS_4"/>
    <property type="match status" value="2"/>
</dbReference>
<dbReference type="CDD" id="cd00075">
    <property type="entry name" value="HATPase"/>
    <property type="match status" value="1"/>
</dbReference>
<dbReference type="Proteomes" id="UP000249633">
    <property type="component" value="Unassembled WGS sequence"/>
</dbReference>
<evidence type="ECO:0000259" key="10">
    <source>
        <dbReference type="PROSITE" id="PS50112"/>
    </source>
</evidence>
<feature type="domain" description="PAS" evidence="10">
    <location>
        <begin position="340"/>
        <end position="403"/>
    </location>
</feature>
<dbReference type="InterPro" id="IPR005467">
    <property type="entry name" value="His_kinase_dom"/>
</dbReference>
<evidence type="ECO:0000256" key="7">
    <source>
        <dbReference type="ARBA" id="ARBA00023012"/>
    </source>
</evidence>
<dbReference type="GO" id="GO:0000155">
    <property type="term" value="F:phosphorelay sensor kinase activity"/>
    <property type="evidence" value="ECO:0007669"/>
    <property type="project" value="InterPro"/>
</dbReference>
<comment type="subcellular location">
    <subcellularLocation>
        <location evidence="2">Cell inner membrane</location>
        <topology evidence="2">Multi-pass membrane protein</topology>
    </subcellularLocation>
</comment>
<dbReference type="FunFam" id="3.30.565.10:FF:000006">
    <property type="entry name" value="Sensor histidine kinase WalK"/>
    <property type="match status" value="1"/>
</dbReference>
<dbReference type="SUPFAM" id="SSF47384">
    <property type="entry name" value="Homodimeric domain of signal transducing histidine kinase"/>
    <property type="match status" value="1"/>
</dbReference>
<evidence type="ECO:0000256" key="2">
    <source>
        <dbReference type="ARBA" id="ARBA00004429"/>
    </source>
</evidence>
<dbReference type="Gene3D" id="1.10.287.130">
    <property type="match status" value="1"/>
</dbReference>
<dbReference type="NCBIfam" id="TIGR00229">
    <property type="entry name" value="sensory_box"/>
    <property type="match status" value="2"/>
</dbReference>
<protein>
    <recommendedName>
        <fullName evidence="3">histidine kinase</fullName>
        <ecNumber evidence="3">2.7.13.3</ecNumber>
    </recommendedName>
</protein>
<name>A0A2W5DQ09_9BURK</name>
<dbReference type="CDD" id="cd18773">
    <property type="entry name" value="PDC1_HK_sensor"/>
    <property type="match status" value="1"/>
</dbReference>
<dbReference type="PANTHER" id="PTHR43711">
    <property type="entry name" value="TWO-COMPONENT HISTIDINE KINASE"/>
    <property type="match status" value="1"/>
</dbReference>
<dbReference type="EC" id="2.7.13.3" evidence="3"/>
<dbReference type="InterPro" id="IPR000014">
    <property type="entry name" value="PAS"/>
</dbReference>
<evidence type="ECO:0000256" key="6">
    <source>
        <dbReference type="ARBA" id="ARBA00022777"/>
    </source>
</evidence>
<dbReference type="Gene3D" id="3.30.565.10">
    <property type="entry name" value="Histidine kinase-like ATPase, C-terminal domain"/>
    <property type="match status" value="1"/>
</dbReference>
<evidence type="ECO:0000259" key="11">
    <source>
        <dbReference type="PROSITE" id="PS50113"/>
    </source>
</evidence>
<dbReference type="Pfam" id="PF00512">
    <property type="entry name" value="HisKA"/>
    <property type="match status" value="1"/>
</dbReference>
<dbReference type="InterPro" id="IPR004358">
    <property type="entry name" value="Sig_transdc_His_kin-like_C"/>
</dbReference>
<feature type="domain" description="Histidine kinase" evidence="9">
    <location>
        <begin position="608"/>
        <end position="825"/>
    </location>
</feature>
<dbReference type="PROSITE" id="PS50112">
    <property type="entry name" value="PAS"/>
    <property type="match status" value="2"/>
</dbReference>
<comment type="catalytic activity">
    <reaction evidence="1">
        <text>ATP + protein L-histidine = ADP + protein N-phospho-L-histidine.</text>
        <dbReference type="EC" id="2.7.13.3"/>
    </reaction>
</comment>
<organism evidence="12 13">
    <name type="scientific">Roseateles depolymerans</name>
    <dbReference type="NCBI Taxonomy" id="76731"/>
    <lineage>
        <taxon>Bacteria</taxon>
        <taxon>Pseudomonadati</taxon>
        <taxon>Pseudomonadota</taxon>
        <taxon>Betaproteobacteria</taxon>
        <taxon>Burkholderiales</taxon>
        <taxon>Sphaerotilaceae</taxon>
        <taxon>Roseateles</taxon>
    </lineage>
</organism>
<comment type="caution">
    <text evidence="12">The sequence shown here is derived from an EMBL/GenBank/DDBJ whole genome shotgun (WGS) entry which is preliminary data.</text>
</comment>
<evidence type="ECO:0000256" key="8">
    <source>
        <dbReference type="ARBA" id="ARBA00023136"/>
    </source>
</evidence>
<dbReference type="SMART" id="SM00086">
    <property type="entry name" value="PAC"/>
    <property type="match status" value="2"/>
</dbReference>
<dbReference type="SUPFAM" id="SSF55785">
    <property type="entry name" value="PYP-like sensor domain (PAS domain)"/>
    <property type="match status" value="2"/>
</dbReference>
<keyword evidence="5" id="KW-0808">Transferase</keyword>
<dbReference type="InterPro" id="IPR050736">
    <property type="entry name" value="Sensor_HK_Regulatory"/>
</dbReference>
<dbReference type="SMART" id="SM00388">
    <property type="entry name" value="HisKA"/>
    <property type="match status" value="1"/>
</dbReference>
<reference evidence="12 13" key="1">
    <citation type="submission" date="2017-08" db="EMBL/GenBank/DDBJ databases">
        <title>Infants hospitalized years apart are colonized by the same room-sourced microbial strains.</title>
        <authorList>
            <person name="Brooks B."/>
            <person name="Olm M.R."/>
            <person name="Firek B.A."/>
            <person name="Baker R."/>
            <person name="Thomas B.C."/>
            <person name="Morowitz M.J."/>
            <person name="Banfield J.F."/>
        </authorList>
    </citation>
    <scope>NUCLEOTIDE SEQUENCE [LARGE SCALE GENOMIC DNA]</scope>
    <source>
        <strain evidence="12">S2_012_000_R2_81</strain>
    </source>
</reference>
<keyword evidence="8" id="KW-0472">Membrane</keyword>
<dbReference type="Gene3D" id="3.30.450.20">
    <property type="entry name" value="PAS domain"/>
    <property type="match status" value="3"/>
</dbReference>
<dbReference type="PROSITE" id="PS50113">
    <property type="entry name" value="PAC"/>
    <property type="match status" value="1"/>
</dbReference>
<keyword evidence="7" id="KW-0902">Two-component regulatory system</keyword>
<keyword evidence="4" id="KW-0597">Phosphoprotein</keyword>
<dbReference type="InterPro" id="IPR035965">
    <property type="entry name" value="PAS-like_dom_sf"/>
</dbReference>
<dbReference type="SMART" id="SM00091">
    <property type="entry name" value="PAS"/>
    <property type="match status" value="2"/>
</dbReference>